<sequence length="114" mass="13122">MSGRILRLALLGLSSILLGISSVQAAEFYRIPLPADAREQARLEQKLPAVLHYYSQLSAAELATFYQQQLGQPIQQKQHQQQLQLYFQRNSEQIRVVIAEQQGWRDVSLMVEKR</sequence>
<dbReference type="PATRIC" id="fig|1195246.3.peg.1305"/>
<evidence type="ECO:0000313" key="2">
    <source>
        <dbReference type="Proteomes" id="UP000035062"/>
    </source>
</evidence>
<dbReference type="AlphaFoldDB" id="I8U907"/>
<gene>
    <name evidence="1" type="ORF">AGRI_06597</name>
</gene>
<dbReference type="RefSeq" id="WP_008984219.1">
    <property type="nucleotide sequence ID" value="NZ_AKKU01000011.1"/>
</dbReference>
<evidence type="ECO:0000313" key="1">
    <source>
        <dbReference type="EMBL" id="EIW89751.1"/>
    </source>
</evidence>
<name>I8U907_9ALTE</name>
<protein>
    <submittedName>
        <fullName evidence="1">Uncharacterized protein</fullName>
    </submittedName>
</protein>
<accession>I8U907</accession>
<reference evidence="1 2" key="1">
    <citation type="journal article" date="2012" name="J. Bacteriol.">
        <title>Genome Sequence of Pectin-Degrading Alishewanella agri, Isolated from Landfill Soil.</title>
        <authorList>
            <person name="Kim J."/>
            <person name="Jung J."/>
            <person name="Sung J.S."/>
            <person name="Chun J."/>
            <person name="Park W."/>
        </authorList>
    </citation>
    <scope>NUCLEOTIDE SEQUENCE [LARGE SCALE GENOMIC DNA]</scope>
    <source>
        <strain evidence="1 2">BL06</strain>
    </source>
</reference>
<dbReference type="eggNOG" id="ENOG5033BR9">
    <property type="taxonomic scope" value="Bacteria"/>
</dbReference>
<organism evidence="1 2">
    <name type="scientific">Alishewanella agri BL06</name>
    <dbReference type="NCBI Taxonomy" id="1195246"/>
    <lineage>
        <taxon>Bacteria</taxon>
        <taxon>Pseudomonadati</taxon>
        <taxon>Pseudomonadota</taxon>
        <taxon>Gammaproteobacteria</taxon>
        <taxon>Alteromonadales</taxon>
        <taxon>Alteromonadaceae</taxon>
        <taxon>Alishewanella</taxon>
    </lineage>
</organism>
<keyword evidence="2" id="KW-1185">Reference proteome</keyword>
<comment type="caution">
    <text evidence="1">The sequence shown here is derived from an EMBL/GenBank/DDBJ whole genome shotgun (WGS) entry which is preliminary data.</text>
</comment>
<dbReference type="EMBL" id="AKKU01000011">
    <property type="protein sequence ID" value="EIW89751.1"/>
    <property type="molecule type" value="Genomic_DNA"/>
</dbReference>
<dbReference type="Proteomes" id="UP000035062">
    <property type="component" value="Unassembled WGS sequence"/>
</dbReference>
<proteinExistence type="predicted"/>